<dbReference type="Gene3D" id="3.50.30.50">
    <property type="entry name" value="Putative cyclase"/>
    <property type="match status" value="1"/>
</dbReference>
<evidence type="ECO:0000256" key="6">
    <source>
        <dbReference type="ARBA" id="ARBA00023079"/>
    </source>
</evidence>
<evidence type="ECO:0000256" key="7">
    <source>
        <dbReference type="ARBA" id="ARBA00048496"/>
    </source>
</evidence>
<keyword evidence="11" id="KW-1185">Reference proteome</keyword>
<accession>A0A5M8A9I9</accession>
<dbReference type="GO" id="GO:0019441">
    <property type="term" value="P:L-tryptophan catabolic process to kynurenine"/>
    <property type="evidence" value="ECO:0007669"/>
    <property type="project" value="UniProtKB-UniRule"/>
</dbReference>
<comment type="subunit">
    <text evidence="2 9">Homodimer.</text>
</comment>
<dbReference type="HAMAP" id="MF_01969">
    <property type="entry name" value="KynB"/>
    <property type="match status" value="1"/>
</dbReference>
<sequence length="220" mass="23596">MSDALSTSPTTARALWDISPPLSPATPVWPGDTPFQQQSAWQMDEQCPVNVGRITLSPHTGAHADAPLHYAADGAPIGEVDLDPYLGPCRVIHCIGAAPLVRPEQVADALDGVPPRVLLRTYRSAPLTEWDPDFCAVAPETIALLAERGVRLIGIDTPSLDPQQSKTMDAHRMVRTHRMAILEGLVLDAVAPGDYELIALPLRLAALDASPVRAVLRSLS</sequence>
<evidence type="ECO:0000256" key="4">
    <source>
        <dbReference type="ARBA" id="ARBA00022801"/>
    </source>
</evidence>
<dbReference type="Pfam" id="PF04199">
    <property type="entry name" value="Cyclase"/>
    <property type="match status" value="1"/>
</dbReference>
<name>A0A5M8A9I9_9BURK</name>
<dbReference type="EMBL" id="VWRN01000053">
    <property type="protein sequence ID" value="KAA6119001.1"/>
    <property type="molecule type" value="Genomic_DNA"/>
</dbReference>
<evidence type="ECO:0000256" key="3">
    <source>
        <dbReference type="ARBA" id="ARBA00022723"/>
    </source>
</evidence>
<dbReference type="GO" id="GO:0004061">
    <property type="term" value="F:arylformamidase activity"/>
    <property type="evidence" value="ECO:0007669"/>
    <property type="project" value="UniProtKB-UniRule"/>
</dbReference>
<feature type="binding site" evidence="9">
    <location>
        <position position="63"/>
    </location>
    <ligand>
        <name>Zn(2+)</name>
        <dbReference type="ChEBI" id="CHEBI:29105"/>
        <label>1</label>
    </ligand>
</feature>
<evidence type="ECO:0000256" key="8">
    <source>
        <dbReference type="ARBA" id="ARBA00060547"/>
    </source>
</evidence>
<feature type="binding site" evidence="9">
    <location>
        <position position="183"/>
    </location>
    <ligand>
        <name>Zn(2+)</name>
        <dbReference type="ChEBI" id="CHEBI:29105"/>
        <label>2</label>
    </ligand>
</feature>
<dbReference type="PANTHER" id="PTHR31118:SF32">
    <property type="entry name" value="KYNURENINE FORMAMIDASE"/>
    <property type="match status" value="1"/>
</dbReference>
<comment type="function">
    <text evidence="1 9">Catalyzes the hydrolysis of N-formyl-L-kynurenine to L-kynurenine, the second step in the kynurenine pathway of tryptophan degradation.</text>
</comment>
<feature type="binding site" evidence="9">
    <location>
        <position position="59"/>
    </location>
    <ligand>
        <name>Zn(2+)</name>
        <dbReference type="ChEBI" id="CHEBI:29105"/>
        <label>1</label>
    </ligand>
</feature>
<dbReference type="GO" id="GO:0004328">
    <property type="term" value="F:formamidase activity"/>
    <property type="evidence" value="ECO:0007669"/>
    <property type="project" value="InterPro"/>
</dbReference>
<dbReference type="EC" id="3.5.1.9" evidence="9"/>
<evidence type="ECO:0000256" key="9">
    <source>
        <dbReference type="HAMAP-Rule" id="MF_01969"/>
    </source>
</evidence>
<dbReference type="RefSeq" id="WP_150084229.1">
    <property type="nucleotide sequence ID" value="NZ_VWRN01000053.1"/>
</dbReference>
<keyword evidence="4 9" id="KW-0378">Hydrolase</keyword>
<dbReference type="InterPro" id="IPR007325">
    <property type="entry name" value="KFase/CYL"/>
</dbReference>
<keyword evidence="6 9" id="KW-0823">Tryptophan catabolism</keyword>
<proteinExistence type="inferred from homology"/>
<dbReference type="UniPathway" id="UPA00333">
    <property type="reaction ID" value="UER00454"/>
</dbReference>
<evidence type="ECO:0000256" key="1">
    <source>
        <dbReference type="ARBA" id="ARBA00002204"/>
    </source>
</evidence>
<dbReference type="InterPro" id="IPR037175">
    <property type="entry name" value="KFase_sf"/>
</dbReference>
<comment type="pathway">
    <text evidence="8 9">Amino-acid degradation; L-tryptophan degradation via kynurenine pathway; L-kynurenine from L-tryptophan: step 2/2.</text>
</comment>
<dbReference type="FunFam" id="3.50.30.50:FF:000001">
    <property type="entry name" value="Kynurenine formamidase"/>
    <property type="match status" value="1"/>
</dbReference>
<comment type="caution">
    <text evidence="10">The sequence shown here is derived from an EMBL/GenBank/DDBJ whole genome shotgun (WGS) entry which is preliminary data.</text>
</comment>
<dbReference type="PANTHER" id="PTHR31118">
    <property type="entry name" value="CYCLASE-LIKE PROTEIN 2"/>
    <property type="match status" value="1"/>
</dbReference>
<evidence type="ECO:0000313" key="10">
    <source>
        <dbReference type="EMBL" id="KAA6119001.1"/>
    </source>
</evidence>
<feature type="binding site" evidence="9">
    <location>
        <position position="29"/>
    </location>
    <ligand>
        <name>substrate</name>
    </ligand>
</feature>
<feature type="binding site" evidence="9">
    <location>
        <position position="171"/>
    </location>
    <ligand>
        <name>Zn(2+)</name>
        <dbReference type="ChEBI" id="CHEBI:29105"/>
        <label>2</label>
    </ligand>
</feature>
<comment type="catalytic activity">
    <reaction evidence="7 9">
        <text>N-formyl-L-kynurenine + H2O = L-kynurenine + formate + H(+)</text>
        <dbReference type="Rhea" id="RHEA:13009"/>
        <dbReference type="ChEBI" id="CHEBI:15377"/>
        <dbReference type="ChEBI" id="CHEBI:15378"/>
        <dbReference type="ChEBI" id="CHEBI:15740"/>
        <dbReference type="ChEBI" id="CHEBI:57959"/>
        <dbReference type="ChEBI" id="CHEBI:58629"/>
        <dbReference type="EC" id="3.5.1.9"/>
    </reaction>
</comment>
<keyword evidence="5 9" id="KW-0862">Zinc</keyword>
<dbReference type="Proteomes" id="UP000324324">
    <property type="component" value="Unassembled WGS sequence"/>
</dbReference>
<dbReference type="GO" id="GO:0008270">
    <property type="term" value="F:zinc ion binding"/>
    <property type="evidence" value="ECO:0007669"/>
    <property type="project" value="UniProtKB-UniRule"/>
</dbReference>
<evidence type="ECO:0000256" key="5">
    <source>
        <dbReference type="ARBA" id="ARBA00022833"/>
    </source>
</evidence>
<dbReference type="AlphaFoldDB" id="A0A5M8A9I9"/>
<dbReference type="SUPFAM" id="SSF102198">
    <property type="entry name" value="Putative cyclase"/>
    <property type="match status" value="1"/>
</dbReference>
<evidence type="ECO:0000313" key="11">
    <source>
        <dbReference type="Proteomes" id="UP000324324"/>
    </source>
</evidence>
<protein>
    <recommendedName>
        <fullName evidence="9">Kynurenine formamidase</fullName>
        <shortName evidence="9">KFA</shortName>
        <shortName evidence="9">KFase</shortName>
        <ecNumber evidence="9">3.5.1.9</ecNumber>
    </recommendedName>
    <alternativeName>
        <fullName evidence="9">Arylformamidase</fullName>
    </alternativeName>
    <alternativeName>
        <fullName evidence="9">N-formylkynurenine formamidase</fullName>
        <shortName evidence="9">FKF</shortName>
    </alternativeName>
</protein>
<gene>
    <name evidence="9 10" type="primary">kynB</name>
    <name evidence="10" type="ORF">F1599_20090</name>
</gene>
<evidence type="ECO:0000256" key="2">
    <source>
        <dbReference type="ARBA" id="ARBA00011738"/>
    </source>
</evidence>
<comment type="cofactor">
    <cofactor evidence="9">
        <name>Zn(2+)</name>
        <dbReference type="ChEBI" id="CHEBI:29105"/>
    </cofactor>
    <text evidence="9">Binds 2 zinc ions per subunit.</text>
</comment>
<dbReference type="NCBIfam" id="TIGR03035">
    <property type="entry name" value="trp_arylform"/>
    <property type="match status" value="1"/>
</dbReference>
<feature type="binding site" evidence="9">
    <location>
        <position position="65"/>
    </location>
    <ligand>
        <name>Zn(2+)</name>
        <dbReference type="ChEBI" id="CHEBI:29105"/>
        <label>2</label>
    </ligand>
</feature>
<comment type="similarity">
    <text evidence="9">Belongs to the Cyclase 1 superfamily. KynB family.</text>
</comment>
<keyword evidence="3 9" id="KW-0479">Metal-binding</keyword>
<feature type="active site" description="Proton donor/acceptor" evidence="9">
    <location>
        <position position="69"/>
    </location>
</feature>
<feature type="binding site" evidence="9">
    <location>
        <position position="183"/>
    </location>
    <ligand>
        <name>Zn(2+)</name>
        <dbReference type="ChEBI" id="CHEBI:29105"/>
        <label>1</label>
    </ligand>
</feature>
<organism evidence="10 11">
    <name type="scientific">Cupriavidus cauae</name>
    <dbReference type="NCBI Taxonomy" id="2608999"/>
    <lineage>
        <taxon>Bacteria</taxon>
        <taxon>Pseudomonadati</taxon>
        <taxon>Pseudomonadota</taxon>
        <taxon>Betaproteobacteria</taxon>
        <taxon>Burkholderiales</taxon>
        <taxon>Burkholderiaceae</taxon>
        <taxon>Cupriavidus</taxon>
    </lineage>
</organism>
<reference evidence="10 11" key="1">
    <citation type="submission" date="2019-09" db="EMBL/GenBank/DDBJ databases">
        <title>Isolation of a novel species in the genus Cupriavidus from patients with sepsis using whole genome sequencing.</title>
        <authorList>
            <person name="Kweon O.J."/>
            <person name="Lee M.-K."/>
        </authorList>
    </citation>
    <scope>NUCLEOTIDE SEQUENCE [LARGE SCALE GENOMIC DNA]</scope>
    <source>
        <strain evidence="10 11">MKL-01</strain>
    </source>
</reference>
<dbReference type="InterPro" id="IPR017484">
    <property type="entry name" value="Kynurenine_formamidase_bac"/>
</dbReference>
<feature type="binding site" evidence="9">
    <location>
        <position position="65"/>
    </location>
    <ligand>
        <name>Zn(2+)</name>
        <dbReference type="ChEBI" id="CHEBI:29105"/>
        <label>1</label>
    </ligand>
</feature>